<dbReference type="PANTHER" id="PTHR30269">
    <property type="entry name" value="TRANSMEMBRANE PROTEIN YFCA"/>
    <property type="match status" value="1"/>
</dbReference>
<organism evidence="9 10">
    <name type="scientific">Arenibacterium halophilum</name>
    <dbReference type="NCBI Taxonomy" id="2583821"/>
    <lineage>
        <taxon>Bacteria</taxon>
        <taxon>Pseudomonadati</taxon>
        <taxon>Pseudomonadota</taxon>
        <taxon>Alphaproteobacteria</taxon>
        <taxon>Rhodobacterales</taxon>
        <taxon>Paracoccaceae</taxon>
        <taxon>Arenibacterium</taxon>
    </lineage>
</organism>
<keyword evidence="6 8" id="KW-1133">Transmembrane helix</keyword>
<feature type="transmembrane region" description="Helical" evidence="8">
    <location>
        <begin position="227"/>
        <end position="245"/>
    </location>
</feature>
<dbReference type="InterPro" id="IPR002781">
    <property type="entry name" value="TM_pro_TauE-like"/>
</dbReference>
<feature type="transmembrane region" description="Helical" evidence="8">
    <location>
        <begin position="73"/>
        <end position="92"/>
    </location>
</feature>
<dbReference type="PANTHER" id="PTHR30269:SF37">
    <property type="entry name" value="MEMBRANE TRANSPORTER PROTEIN"/>
    <property type="match status" value="1"/>
</dbReference>
<evidence type="ECO:0000256" key="1">
    <source>
        <dbReference type="ARBA" id="ARBA00004651"/>
    </source>
</evidence>
<keyword evidence="10" id="KW-1185">Reference proteome</keyword>
<accession>A0ABY2XFC2</accession>
<evidence type="ECO:0000256" key="3">
    <source>
        <dbReference type="ARBA" id="ARBA00022448"/>
    </source>
</evidence>
<name>A0ABY2XFC2_9RHOB</name>
<proteinExistence type="inferred from homology"/>
<comment type="subcellular location">
    <subcellularLocation>
        <location evidence="1 8">Cell membrane</location>
        <topology evidence="1 8">Multi-pass membrane protein</topology>
    </subcellularLocation>
</comment>
<protein>
    <recommendedName>
        <fullName evidence="8">Probable membrane transporter protein</fullName>
    </recommendedName>
</protein>
<keyword evidence="4 8" id="KW-1003">Cell membrane</keyword>
<dbReference type="Pfam" id="PF01925">
    <property type="entry name" value="TauE"/>
    <property type="match status" value="1"/>
</dbReference>
<keyword evidence="3" id="KW-0813">Transport</keyword>
<reference evidence="9 10" key="1">
    <citation type="submission" date="2019-05" db="EMBL/GenBank/DDBJ databases">
        <title>Marivita sp. nov. isolated from sea sediment.</title>
        <authorList>
            <person name="Kim W."/>
        </authorList>
    </citation>
    <scope>NUCLEOTIDE SEQUENCE [LARGE SCALE GENOMIC DNA]</scope>
    <source>
        <strain evidence="9 10">CAU 1492</strain>
    </source>
</reference>
<evidence type="ECO:0000256" key="7">
    <source>
        <dbReference type="ARBA" id="ARBA00023136"/>
    </source>
</evidence>
<evidence type="ECO:0000256" key="4">
    <source>
        <dbReference type="ARBA" id="ARBA00022475"/>
    </source>
</evidence>
<evidence type="ECO:0000256" key="2">
    <source>
        <dbReference type="ARBA" id="ARBA00009142"/>
    </source>
</evidence>
<dbReference type="RefSeq" id="WP_138862550.1">
    <property type="nucleotide sequence ID" value="NZ_VCPC01000001.1"/>
</dbReference>
<feature type="transmembrane region" description="Helical" evidence="8">
    <location>
        <begin position="169"/>
        <end position="191"/>
    </location>
</feature>
<keyword evidence="5 8" id="KW-0812">Transmembrane</keyword>
<comment type="similarity">
    <text evidence="2 8">Belongs to the 4-toluene sulfonate uptake permease (TSUP) (TC 2.A.102) family.</text>
</comment>
<gene>
    <name evidence="9" type="ORF">FGK64_04375</name>
</gene>
<dbReference type="InterPro" id="IPR052017">
    <property type="entry name" value="TSUP"/>
</dbReference>
<feature type="transmembrane region" description="Helical" evidence="8">
    <location>
        <begin position="43"/>
        <end position="61"/>
    </location>
</feature>
<evidence type="ECO:0000256" key="6">
    <source>
        <dbReference type="ARBA" id="ARBA00022989"/>
    </source>
</evidence>
<comment type="caution">
    <text evidence="9">The sequence shown here is derived from an EMBL/GenBank/DDBJ whole genome shotgun (WGS) entry which is preliminary data.</text>
</comment>
<evidence type="ECO:0000256" key="5">
    <source>
        <dbReference type="ARBA" id="ARBA00022692"/>
    </source>
</evidence>
<dbReference type="EMBL" id="VCPC01000001">
    <property type="protein sequence ID" value="TMV15726.1"/>
    <property type="molecule type" value="Genomic_DNA"/>
</dbReference>
<feature type="transmembrane region" description="Helical" evidence="8">
    <location>
        <begin position="128"/>
        <end position="149"/>
    </location>
</feature>
<evidence type="ECO:0000313" key="9">
    <source>
        <dbReference type="EMBL" id="TMV15726.1"/>
    </source>
</evidence>
<keyword evidence="7 8" id="KW-0472">Membrane</keyword>
<sequence length="249" mass="26026">MIDAFFLAVAGPAAFFAGISKGGFGSGAAFASSAILALFLDPGVALGIMLPLLMLIDLATLRPYWKTWNWADARVLIAGAVPGVIIGAVLYRLSEPDVIRVLIGGVSLAFVAWQAAKSAGLVPVSRNRLSPMAGVVAGAVTGFTSFVSHAGGPPAAVYLLSQRLGKTEYQGTTVLVFWVVNIVKFVPYAFLGLFTAQTALADLVLAPFALIGAWVGVIAHRAVPERLFFGLTYTLLVITGAKLVFDGLT</sequence>
<evidence type="ECO:0000256" key="8">
    <source>
        <dbReference type="RuleBase" id="RU363041"/>
    </source>
</evidence>
<dbReference type="Proteomes" id="UP001191082">
    <property type="component" value="Unassembled WGS sequence"/>
</dbReference>
<feature type="transmembrane region" description="Helical" evidence="8">
    <location>
        <begin position="203"/>
        <end position="221"/>
    </location>
</feature>
<evidence type="ECO:0000313" key="10">
    <source>
        <dbReference type="Proteomes" id="UP001191082"/>
    </source>
</evidence>
<feature type="transmembrane region" description="Helical" evidence="8">
    <location>
        <begin position="98"/>
        <end position="116"/>
    </location>
</feature>